<dbReference type="Proteomes" id="UP000646426">
    <property type="component" value="Unassembled WGS sequence"/>
</dbReference>
<sequence>MSDAVATPPPCRGLVAYALIAGVVSLAGSMVLAGSADAIARAFGIESPTDGMPEWSVGWVDLAGLVVFAPVVETLLLSALLWGLARVIASPVRVAAVSALLWGGLHGAVAPMWFFGTVWAFFVFSYAYLAWRPRSYRHAFAAAALPHAMQNAAAFGLLALASTS</sequence>
<keyword evidence="4" id="KW-1185">Reference proteome</keyword>
<reference evidence="3" key="2">
    <citation type="submission" date="2020-09" db="EMBL/GenBank/DDBJ databases">
        <authorList>
            <person name="Sun Q."/>
            <person name="Kim S."/>
        </authorList>
    </citation>
    <scope>NUCLEOTIDE SEQUENCE</scope>
    <source>
        <strain evidence="3">KCTC 23077</strain>
    </source>
</reference>
<name>A0A918W7J5_9GAMM</name>
<organism evidence="3 4">
    <name type="scientific">Cognatilysobacter bugurensis</name>
    <dbReference type="NCBI Taxonomy" id="543356"/>
    <lineage>
        <taxon>Bacteria</taxon>
        <taxon>Pseudomonadati</taxon>
        <taxon>Pseudomonadota</taxon>
        <taxon>Gammaproteobacteria</taxon>
        <taxon>Lysobacterales</taxon>
        <taxon>Lysobacteraceae</taxon>
        <taxon>Cognatilysobacter</taxon>
    </lineage>
</organism>
<feature type="transmembrane region" description="Helical" evidence="1">
    <location>
        <begin position="84"/>
        <end position="105"/>
    </location>
</feature>
<dbReference type="GO" id="GO:0004175">
    <property type="term" value="F:endopeptidase activity"/>
    <property type="evidence" value="ECO:0007669"/>
    <property type="project" value="UniProtKB-ARBA"/>
</dbReference>
<keyword evidence="1" id="KW-0472">Membrane</keyword>
<proteinExistence type="predicted"/>
<dbReference type="EMBL" id="BMYD01000003">
    <property type="protein sequence ID" value="GHA81893.1"/>
    <property type="molecule type" value="Genomic_DNA"/>
</dbReference>
<feature type="transmembrane region" description="Helical" evidence="1">
    <location>
        <begin position="56"/>
        <end position="77"/>
    </location>
</feature>
<gene>
    <name evidence="3" type="ORF">GCM10007067_19730</name>
</gene>
<evidence type="ECO:0000259" key="2">
    <source>
        <dbReference type="Pfam" id="PF02517"/>
    </source>
</evidence>
<feature type="transmembrane region" description="Helical" evidence="1">
    <location>
        <begin position="14"/>
        <end position="36"/>
    </location>
</feature>
<dbReference type="InterPro" id="IPR003675">
    <property type="entry name" value="Rce1/LyrA-like_dom"/>
</dbReference>
<reference evidence="3" key="1">
    <citation type="journal article" date="2014" name="Int. J. Syst. Evol. Microbiol.">
        <title>Complete genome sequence of Corynebacterium casei LMG S-19264T (=DSM 44701T), isolated from a smear-ripened cheese.</title>
        <authorList>
            <consortium name="US DOE Joint Genome Institute (JGI-PGF)"/>
            <person name="Walter F."/>
            <person name="Albersmeier A."/>
            <person name="Kalinowski J."/>
            <person name="Ruckert C."/>
        </authorList>
    </citation>
    <scope>NUCLEOTIDE SEQUENCE</scope>
    <source>
        <strain evidence="3">KCTC 23077</strain>
    </source>
</reference>
<evidence type="ECO:0000313" key="4">
    <source>
        <dbReference type="Proteomes" id="UP000646426"/>
    </source>
</evidence>
<feature type="domain" description="CAAX prenyl protease 2/Lysostaphin resistance protein A-like" evidence="2">
    <location>
        <begin position="59"/>
        <end position="152"/>
    </location>
</feature>
<keyword evidence="1" id="KW-0812">Transmembrane</keyword>
<dbReference type="Pfam" id="PF02517">
    <property type="entry name" value="Rce1-like"/>
    <property type="match status" value="1"/>
</dbReference>
<feature type="transmembrane region" description="Helical" evidence="1">
    <location>
        <begin position="111"/>
        <end position="131"/>
    </location>
</feature>
<comment type="caution">
    <text evidence="3">The sequence shown here is derived from an EMBL/GenBank/DDBJ whole genome shotgun (WGS) entry which is preliminary data.</text>
</comment>
<dbReference type="RefSeq" id="WP_229792450.1">
    <property type="nucleotide sequence ID" value="NZ_BMYD01000003.1"/>
</dbReference>
<evidence type="ECO:0000313" key="3">
    <source>
        <dbReference type="EMBL" id="GHA81893.1"/>
    </source>
</evidence>
<dbReference type="GO" id="GO:0080120">
    <property type="term" value="P:CAAX-box protein maturation"/>
    <property type="evidence" value="ECO:0007669"/>
    <property type="project" value="UniProtKB-ARBA"/>
</dbReference>
<evidence type="ECO:0000256" key="1">
    <source>
        <dbReference type="SAM" id="Phobius"/>
    </source>
</evidence>
<protein>
    <recommendedName>
        <fullName evidence="2">CAAX prenyl protease 2/Lysostaphin resistance protein A-like domain-containing protein</fullName>
    </recommendedName>
</protein>
<accession>A0A918W7J5</accession>
<dbReference type="AlphaFoldDB" id="A0A918W7J5"/>
<keyword evidence="1" id="KW-1133">Transmembrane helix</keyword>